<organism evidence="5 6">
    <name type="scientific">Minwuia thermotolerans</name>
    <dbReference type="NCBI Taxonomy" id="2056226"/>
    <lineage>
        <taxon>Bacteria</taxon>
        <taxon>Pseudomonadati</taxon>
        <taxon>Pseudomonadota</taxon>
        <taxon>Alphaproteobacteria</taxon>
        <taxon>Minwuiales</taxon>
        <taxon>Minwuiaceae</taxon>
        <taxon>Minwuia</taxon>
    </lineage>
</organism>
<dbReference type="GO" id="GO:0006537">
    <property type="term" value="P:glutamate biosynthetic process"/>
    <property type="evidence" value="ECO:0007669"/>
    <property type="project" value="InterPro"/>
</dbReference>
<comment type="similarity">
    <text evidence="1 2">Belongs to the glutamate synthase family.</text>
</comment>
<protein>
    <submittedName>
        <fullName evidence="5">FMN-binding glutamate synthase family protein</fullName>
    </submittedName>
</protein>
<dbReference type="InterPro" id="IPR027283">
    <property type="entry name" value="YerD"/>
</dbReference>
<reference evidence="5 6" key="1">
    <citation type="submission" date="2017-11" db="EMBL/GenBank/DDBJ databases">
        <title>Draft genome sequence of Rhizobiales bacterium SY3-13.</title>
        <authorList>
            <person name="Sun C."/>
        </authorList>
    </citation>
    <scope>NUCLEOTIDE SEQUENCE [LARGE SCALE GENOMIC DNA]</scope>
    <source>
        <strain evidence="5 6">SY3-13</strain>
    </source>
</reference>
<dbReference type="CDD" id="cd02808">
    <property type="entry name" value="GltS_FMN"/>
    <property type="match status" value="1"/>
</dbReference>
<evidence type="ECO:0000256" key="1">
    <source>
        <dbReference type="ARBA" id="ARBA00009716"/>
    </source>
</evidence>
<dbReference type="PANTHER" id="PTHR43819:SF1">
    <property type="entry name" value="ARCHAEAL-TYPE GLUTAMATE SYNTHASE [NADPH]"/>
    <property type="match status" value="1"/>
</dbReference>
<sequence length="563" mass="60500">MSCRPSLCAGGRMNRDVLKRYSLFIAGLVFTALFAVLGWLVSPWFLTGLVVAAPLAALGVRDWRQTRWTLTRNYPVAARIRWLALSLRPYLRAYIVEGDREGKPFDMRARNLIHARARGFNDTIPFGTELDTASGEYEWLGHSMEPANDPDRNPRIDIGGPQCGRPYNASVFNISAMSFGSLSGNAIEALNLGAAKGGFYHDTGEGGISPYHLRHGGDLVWELGTGYFGCHDGEGNFDPGAFAEKARMDQVRMVEIKLSQGAKPGHGGMLPGAKVTEEIAETRSVPVGETVISPNSHPAFSTPVELLEFAARLRELSGGKPVGVKLCVGQIHEVLAVMKAMLKTGILLDFIVVDGGEGGTGAAPKELSDRVGMPLTDGLVTVRNALVGTGLRDEVSLAASGKVFSGAGLARNFTIGADWCNAARAFMFSIGCIQAQRCHLDTCPTGVTTQDKGRQRGLVVDVQGPRAARFHAKTVEALTEILGAAGLTHPRELKPHHLVHRIGESDAASIDQVHDFLALNALLDAPEETIYADWWEAASADSFRAQIPLDPQGSRAPMKAAAD</sequence>
<dbReference type="SUPFAM" id="SSF51395">
    <property type="entry name" value="FMN-linked oxidoreductases"/>
    <property type="match status" value="1"/>
</dbReference>
<evidence type="ECO:0000256" key="2">
    <source>
        <dbReference type="PIRNR" id="PIRNR006429"/>
    </source>
</evidence>
<dbReference type="AlphaFoldDB" id="A0A2M9G326"/>
<evidence type="ECO:0000256" key="3">
    <source>
        <dbReference type="SAM" id="Phobius"/>
    </source>
</evidence>
<dbReference type="Gene3D" id="3.20.20.70">
    <property type="entry name" value="Aldolase class I"/>
    <property type="match status" value="1"/>
</dbReference>
<proteinExistence type="inferred from homology"/>
<keyword evidence="3" id="KW-1133">Transmembrane helix</keyword>
<feature type="domain" description="Glutamate synthase" evidence="4">
    <location>
        <begin position="171"/>
        <end position="487"/>
    </location>
</feature>
<dbReference type="InterPro" id="IPR024188">
    <property type="entry name" value="GltB"/>
</dbReference>
<dbReference type="Pfam" id="PF01645">
    <property type="entry name" value="Glu_synthase"/>
    <property type="match status" value="1"/>
</dbReference>
<gene>
    <name evidence="5" type="ORF">CVT23_10175</name>
</gene>
<dbReference type="PIRSF" id="PIRSF006429">
    <property type="entry name" value="GOGAT_lg_2"/>
    <property type="match status" value="1"/>
</dbReference>
<evidence type="ECO:0000313" key="5">
    <source>
        <dbReference type="EMBL" id="PJK30113.1"/>
    </source>
</evidence>
<dbReference type="PIRSF" id="PIRSF500060">
    <property type="entry name" value="UCP500060"/>
    <property type="match status" value="1"/>
</dbReference>
<dbReference type="PANTHER" id="PTHR43819">
    <property type="entry name" value="ARCHAEAL-TYPE GLUTAMATE SYNTHASE [NADPH]"/>
    <property type="match status" value="1"/>
</dbReference>
<evidence type="ECO:0000259" key="4">
    <source>
        <dbReference type="Pfam" id="PF01645"/>
    </source>
</evidence>
<feature type="transmembrane region" description="Helical" evidence="3">
    <location>
        <begin position="21"/>
        <end position="39"/>
    </location>
</feature>
<keyword evidence="3" id="KW-0812">Transmembrane</keyword>
<keyword evidence="3" id="KW-0472">Membrane</keyword>
<dbReference type="EMBL" id="PHIG01000031">
    <property type="protein sequence ID" value="PJK30113.1"/>
    <property type="molecule type" value="Genomic_DNA"/>
</dbReference>
<keyword evidence="6" id="KW-1185">Reference proteome</keyword>
<dbReference type="Proteomes" id="UP000229498">
    <property type="component" value="Unassembled WGS sequence"/>
</dbReference>
<name>A0A2M9G326_9PROT</name>
<accession>A0A2M9G326</accession>
<dbReference type="InterPro" id="IPR002932">
    <property type="entry name" value="Glu_synthdom"/>
</dbReference>
<dbReference type="InterPro" id="IPR013785">
    <property type="entry name" value="Aldolase_TIM"/>
</dbReference>
<evidence type="ECO:0000313" key="6">
    <source>
        <dbReference type="Proteomes" id="UP000229498"/>
    </source>
</evidence>
<dbReference type="GO" id="GO:0015930">
    <property type="term" value="F:glutamate synthase activity"/>
    <property type="evidence" value="ECO:0007669"/>
    <property type="project" value="InterPro"/>
</dbReference>
<comment type="caution">
    <text evidence="5">The sequence shown here is derived from an EMBL/GenBank/DDBJ whole genome shotgun (WGS) entry which is preliminary data.</text>
</comment>
<dbReference type="OrthoDB" id="9758182at2"/>